<dbReference type="Proteomes" id="UP000294820">
    <property type="component" value="Chromosome 1"/>
</dbReference>
<dbReference type="EMBL" id="LT615367">
    <property type="protein sequence ID" value="SLM64624.1"/>
    <property type="molecule type" value="Genomic_DNA"/>
</dbReference>
<dbReference type="AlphaFoldDB" id="A0A375AEU3"/>
<reference evidence="1 2" key="1">
    <citation type="submission" date="2016-09" db="EMBL/GenBank/DDBJ databases">
        <authorList>
            <person name="Reverchon S."/>
            <person name="Nasser W."/>
            <person name="Leonard S."/>
            <person name="Brochier C."/>
            <person name="Duprey A."/>
        </authorList>
    </citation>
    <scope>NUCLEOTIDE SEQUENCE [LARGE SCALE GENOMIC DNA]</scope>
    <source>
        <strain evidence="1 2">174/2</strain>
    </source>
</reference>
<name>A0A375AEU3_9GAMM</name>
<dbReference type="KEGG" id="daq:DAQ1742_03834"/>
<protein>
    <submittedName>
        <fullName evidence="1">Uncharacterized protein</fullName>
    </submittedName>
</protein>
<organism evidence="1 2">
    <name type="scientific">Dickeya aquatica</name>
    <dbReference type="NCBI Taxonomy" id="1401087"/>
    <lineage>
        <taxon>Bacteria</taxon>
        <taxon>Pseudomonadati</taxon>
        <taxon>Pseudomonadota</taxon>
        <taxon>Gammaproteobacteria</taxon>
        <taxon>Enterobacterales</taxon>
        <taxon>Pectobacteriaceae</taxon>
        <taxon>Dickeya</taxon>
    </lineage>
</organism>
<evidence type="ECO:0000313" key="1">
    <source>
        <dbReference type="EMBL" id="SLM64624.1"/>
    </source>
</evidence>
<keyword evidence="2" id="KW-1185">Reference proteome</keyword>
<proteinExistence type="predicted"/>
<evidence type="ECO:0000313" key="2">
    <source>
        <dbReference type="Proteomes" id="UP000294820"/>
    </source>
</evidence>
<accession>A0A375AEU3</accession>
<gene>
    <name evidence="1" type="ORF">DAQ1742_03834</name>
</gene>
<sequence length="40" mass="4569">MSDARRVKKNPRIGAGFYVKCDVKSAVIIAHWHTAQRRCV</sequence>